<feature type="signal peptide" evidence="3">
    <location>
        <begin position="1"/>
        <end position="24"/>
    </location>
</feature>
<dbReference type="PROSITE" id="PS51318">
    <property type="entry name" value="TAT"/>
    <property type="match status" value="1"/>
</dbReference>
<dbReference type="Pfam" id="PF02113">
    <property type="entry name" value="Peptidase_S13"/>
    <property type="match status" value="1"/>
</dbReference>
<dbReference type="Gene3D" id="3.50.80.20">
    <property type="entry name" value="D-Ala-D-Ala carboxypeptidase C, peptidase S13"/>
    <property type="match status" value="1"/>
</dbReference>
<feature type="chain" id="PRO_5020568890" evidence="3">
    <location>
        <begin position="25"/>
        <end position="495"/>
    </location>
</feature>
<dbReference type="Gene3D" id="3.40.710.10">
    <property type="entry name" value="DD-peptidase/beta-lactamase superfamily"/>
    <property type="match status" value="2"/>
</dbReference>
<keyword evidence="5" id="KW-1185">Reference proteome</keyword>
<keyword evidence="2 4" id="KW-0378">Hydrolase</keyword>
<dbReference type="GO" id="GO:0009002">
    <property type="term" value="F:serine-type D-Ala-D-Ala carboxypeptidase activity"/>
    <property type="evidence" value="ECO:0007669"/>
    <property type="project" value="UniProtKB-EC"/>
</dbReference>
<dbReference type="AlphaFoldDB" id="A0A4S4NGK0"/>
<dbReference type="InterPro" id="IPR000667">
    <property type="entry name" value="Peptidase_S13"/>
</dbReference>
<evidence type="ECO:0000313" key="5">
    <source>
        <dbReference type="Proteomes" id="UP000306602"/>
    </source>
</evidence>
<accession>A0A4S4NGK0</accession>
<evidence type="ECO:0000313" key="4">
    <source>
        <dbReference type="EMBL" id="THH35200.1"/>
    </source>
</evidence>
<evidence type="ECO:0000256" key="3">
    <source>
        <dbReference type="SAM" id="SignalP"/>
    </source>
</evidence>
<dbReference type="PANTHER" id="PTHR30023:SF0">
    <property type="entry name" value="PENICILLIN-SENSITIVE CARBOXYPEPTIDASE A"/>
    <property type="match status" value="1"/>
</dbReference>
<dbReference type="GO" id="GO:0000270">
    <property type="term" value="P:peptidoglycan metabolic process"/>
    <property type="evidence" value="ECO:0007669"/>
    <property type="project" value="TreeGrafter"/>
</dbReference>
<protein>
    <submittedName>
        <fullName evidence="4">D-alanyl-D-alanine carboxypeptidase/D-alanyl-D-alanine-endopeptidase</fullName>
        <ecNumber evidence="4">3.4.16.4</ecNumber>
    </submittedName>
</protein>
<comment type="caution">
    <text evidence="4">The sequence shown here is derived from an EMBL/GenBank/DDBJ whole genome shotgun (WGS) entry which is preliminary data.</text>
</comment>
<dbReference type="EMBL" id="SRKY01000004">
    <property type="protein sequence ID" value="THH35200.1"/>
    <property type="molecule type" value="Genomic_DNA"/>
</dbReference>
<dbReference type="OrthoDB" id="5372081at2"/>
<dbReference type="InterPro" id="IPR006311">
    <property type="entry name" value="TAT_signal"/>
</dbReference>
<dbReference type="InterPro" id="IPR012338">
    <property type="entry name" value="Beta-lactam/transpept-like"/>
</dbReference>
<name>A0A4S4NGK0_9RHOB</name>
<evidence type="ECO:0000256" key="2">
    <source>
        <dbReference type="ARBA" id="ARBA00022801"/>
    </source>
</evidence>
<organism evidence="4 5">
    <name type="scientific">Aliishimia ponticola</name>
    <dbReference type="NCBI Taxonomy" id="2499833"/>
    <lineage>
        <taxon>Bacteria</taxon>
        <taxon>Pseudomonadati</taxon>
        <taxon>Pseudomonadota</taxon>
        <taxon>Alphaproteobacteria</taxon>
        <taxon>Rhodobacterales</taxon>
        <taxon>Paracoccaceae</taxon>
        <taxon>Aliishimia</taxon>
    </lineage>
</organism>
<keyword evidence="3" id="KW-0732">Signal</keyword>
<dbReference type="PANTHER" id="PTHR30023">
    <property type="entry name" value="D-ALANYL-D-ALANINE CARBOXYPEPTIDASE"/>
    <property type="match status" value="1"/>
</dbReference>
<keyword evidence="4" id="KW-0645">Protease</keyword>
<evidence type="ECO:0000256" key="1">
    <source>
        <dbReference type="ARBA" id="ARBA00006096"/>
    </source>
</evidence>
<sequence length="495" mass="53115">MTKGMSRRLFLAAASSGLASGALAKAPAVSLRPFPRPSGFHKRATPAAEAIIAKARLGGTVSFAVVDLDSGAGLESLNPQKGTPPASVTKAVTALYALDILGADHRFSTKVIATGPVTDGILDGDLVLAGGGDPTLDSTDLANLAAEVKAMGIHELRGKFLVWDAALPRVERIDPDQPDHVGYNPAVSGIALNFNRVHFEWRRGQNGYSVTMDARTAEYRPDVATARMQIVSRSLPIYTYASTPERDEWTVARKALGKGGARWLPVRLPGLYAGDVFRTMARSHGIKLPAARIIDTLPAGRLIAAKRSAPLQDILRDMLKYSNNLTAEMVGLAATIRRSGHPADLQASAQVMNRWAAEQLGMSDVRLVDHSGLGDESAMTAQDMCAALVRMRGNGFRALLKQIPMRDGNGRPQATHPVRVDAKTGTLNFVSTLAGYMTAPDGRELAFAIFTADEQARARIPRANREAPEGARSWNARSKALQQALIERWAVLYGS</sequence>
<gene>
    <name evidence="4" type="primary">dacB</name>
    <name evidence="4" type="ORF">E4Z66_15360</name>
</gene>
<comment type="similarity">
    <text evidence="1">Belongs to the peptidase S13 family.</text>
</comment>
<dbReference type="SUPFAM" id="SSF56601">
    <property type="entry name" value="beta-lactamase/transpeptidase-like"/>
    <property type="match status" value="1"/>
</dbReference>
<dbReference type="Proteomes" id="UP000306602">
    <property type="component" value="Unassembled WGS sequence"/>
</dbReference>
<reference evidence="4 5" key="1">
    <citation type="submission" date="2019-04" db="EMBL/GenBank/DDBJ databases">
        <title>Shimia ponticola sp. nov., isolated from seawater.</title>
        <authorList>
            <person name="Kim Y.-O."/>
            <person name="Yoon J.-H."/>
        </authorList>
    </citation>
    <scope>NUCLEOTIDE SEQUENCE [LARGE SCALE GENOMIC DNA]</scope>
    <source>
        <strain evidence="4 5">MYP11</strain>
    </source>
</reference>
<dbReference type="NCBIfam" id="TIGR00666">
    <property type="entry name" value="PBP4"/>
    <property type="match status" value="1"/>
</dbReference>
<keyword evidence="4" id="KW-0121">Carboxypeptidase</keyword>
<dbReference type="EC" id="3.4.16.4" evidence="4"/>
<dbReference type="PRINTS" id="PR00922">
    <property type="entry name" value="DADACBPTASE3"/>
</dbReference>
<proteinExistence type="inferred from homology"/>
<dbReference type="GO" id="GO:0006508">
    <property type="term" value="P:proteolysis"/>
    <property type="evidence" value="ECO:0007669"/>
    <property type="project" value="InterPro"/>
</dbReference>